<organism evidence="1 2">
    <name type="scientific">Podospora australis</name>
    <dbReference type="NCBI Taxonomy" id="1536484"/>
    <lineage>
        <taxon>Eukaryota</taxon>
        <taxon>Fungi</taxon>
        <taxon>Dikarya</taxon>
        <taxon>Ascomycota</taxon>
        <taxon>Pezizomycotina</taxon>
        <taxon>Sordariomycetes</taxon>
        <taxon>Sordariomycetidae</taxon>
        <taxon>Sordariales</taxon>
        <taxon>Podosporaceae</taxon>
        <taxon>Podospora</taxon>
    </lineage>
</organism>
<accession>A0AAN6WZ53</accession>
<gene>
    <name evidence="1" type="ORF">QBC35DRAFT_460500</name>
</gene>
<evidence type="ECO:0000313" key="2">
    <source>
        <dbReference type="Proteomes" id="UP001302126"/>
    </source>
</evidence>
<dbReference type="InterPro" id="IPR006624">
    <property type="entry name" value="Beta-propeller_rpt_TECPR"/>
</dbReference>
<dbReference type="SMART" id="SM00706">
    <property type="entry name" value="TECPR"/>
    <property type="match status" value="5"/>
</dbReference>
<dbReference type="AlphaFoldDB" id="A0AAN6WZ53"/>
<reference evidence="1" key="1">
    <citation type="journal article" date="2023" name="Mol. Phylogenet. Evol.">
        <title>Genome-scale phylogeny and comparative genomics of the fungal order Sordariales.</title>
        <authorList>
            <person name="Hensen N."/>
            <person name="Bonometti L."/>
            <person name="Westerberg I."/>
            <person name="Brannstrom I.O."/>
            <person name="Guillou S."/>
            <person name="Cros-Aarteil S."/>
            <person name="Calhoun S."/>
            <person name="Haridas S."/>
            <person name="Kuo A."/>
            <person name="Mondo S."/>
            <person name="Pangilinan J."/>
            <person name="Riley R."/>
            <person name="LaButti K."/>
            <person name="Andreopoulos B."/>
            <person name="Lipzen A."/>
            <person name="Chen C."/>
            <person name="Yan M."/>
            <person name="Daum C."/>
            <person name="Ng V."/>
            <person name="Clum A."/>
            <person name="Steindorff A."/>
            <person name="Ohm R.A."/>
            <person name="Martin F."/>
            <person name="Silar P."/>
            <person name="Natvig D.O."/>
            <person name="Lalanne C."/>
            <person name="Gautier V."/>
            <person name="Ament-Velasquez S.L."/>
            <person name="Kruys A."/>
            <person name="Hutchinson M.I."/>
            <person name="Powell A.J."/>
            <person name="Barry K."/>
            <person name="Miller A.N."/>
            <person name="Grigoriev I.V."/>
            <person name="Debuchy R."/>
            <person name="Gladieux P."/>
            <person name="Hiltunen Thoren M."/>
            <person name="Johannesson H."/>
        </authorList>
    </citation>
    <scope>NUCLEOTIDE SEQUENCE</scope>
    <source>
        <strain evidence="1">PSN309</strain>
    </source>
</reference>
<name>A0AAN6WZ53_9PEZI</name>
<sequence>MSSVCTTVAEIRNDPVATLYGGGFTLLATPPDNSDVKTWARRPTNSWVKLGGPGATFAATAIFVYGISPNRDGVWKWNNDGTDWRRIGGPAKDLIVGGYNSVFATNPDSGDIFHWISGDKWEKVGGPGFEFAVDGQGGLYGISPNKGGVMKWQGSGMNWTKIGGAASRIFAGGAGVFVLNPDNTEIRRWTGAANTWEMIGGGGKEYAVTDDGLFGLNSAGQVWKWDGGENWSNTAAPSAKQLVASP</sequence>
<keyword evidence="2" id="KW-1185">Reference proteome</keyword>
<protein>
    <submittedName>
        <fullName evidence="1">Uncharacterized protein</fullName>
    </submittedName>
</protein>
<dbReference type="EMBL" id="MU864361">
    <property type="protein sequence ID" value="KAK4191088.1"/>
    <property type="molecule type" value="Genomic_DNA"/>
</dbReference>
<comment type="caution">
    <text evidence="1">The sequence shown here is derived from an EMBL/GenBank/DDBJ whole genome shotgun (WGS) entry which is preliminary data.</text>
</comment>
<reference evidence="1" key="2">
    <citation type="submission" date="2023-05" db="EMBL/GenBank/DDBJ databases">
        <authorList>
            <consortium name="Lawrence Berkeley National Laboratory"/>
            <person name="Steindorff A."/>
            <person name="Hensen N."/>
            <person name="Bonometti L."/>
            <person name="Westerberg I."/>
            <person name="Brannstrom I.O."/>
            <person name="Guillou S."/>
            <person name="Cros-Aarteil S."/>
            <person name="Calhoun S."/>
            <person name="Haridas S."/>
            <person name="Kuo A."/>
            <person name="Mondo S."/>
            <person name="Pangilinan J."/>
            <person name="Riley R."/>
            <person name="Labutti K."/>
            <person name="Andreopoulos B."/>
            <person name="Lipzen A."/>
            <person name="Chen C."/>
            <person name="Yanf M."/>
            <person name="Daum C."/>
            <person name="Ng V."/>
            <person name="Clum A."/>
            <person name="Ohm R."/>
            <person name="Martin F."/>
            <person name="Silar P."/>
            <person name="Natvig D."/>
            <person name="Lalanne C."/>
            <person name="Gautier V."/>
            <person name="Ament-Velasquez S.L."/>
            <person name="Kruys A."/>
            <person name="Hutchinson M.I."/>
            <person name="Powell A.J."/>
            <person name="Barry K."/>
            <person name="Miller A.N."/>
            <person name="Grigoriev I.V."/>
            <person name="Debuchy R."/>
            <person name="Gladieux P."/>
            <person name="Thoren M.H."/>
            <person name="Johannesson H."/>
        </authorList>
    </citation>
    <scope>NUCLEOTIDE SEQUENCE</scope>
    <source>
        <strain evidence="1">PSN309</strain>
    </source>
</reference>
<evidence type="ECO:0000313" key="1">
    <source>
        <dbReference type="EMBL" id="KAK4191088.1"/>
    </source>
</evidence>
<dbReference type="Proteomes" id="UP001302126">
    <property type="component" value="Unassembled WGS sequence"/>
</dbReference>
<proteinExistence type="predicted"/>